<dbReference type="AlphaFoldDB" id="A8BXR8"/>
<keyword evidence="2" id="KW-0547">Nucleotide-binding</keyword>
<dbReference type="HOGENOM" id="CLU_362269_0_0_1"/>
<evidence type="ECO:0000256" key="4">
    <source>
        <dbReference type="SAM" id="MobiDB-lite"/>
    </source>
</evidence>
<dbReference type="PANTHER" id="PTHR12241">
    <property type="entry name" value="TUBULIN POLYGLUTAMYLASE"/>
    <property type="match status" value="1"/>
</dbReference>
<feature type="compositionally biased region" description="Basic and acidic residues" evidence="4">
    <location>
        <begin position="24"/>
        <end position="34"/>
    </location>
</feature>
<dbReference type="VEuPathDB" id="GiardiaDB:GL50803_95661"/>
<keyword evidence="3" id="KW-0067">ATP-binding</keyword>
<feature type="compositionally biased region" description="Polar residues" evidence="4">
    <location>
        <begin position="11"/>
        <end position="23"/>
    </location>
</feature>
<feature type="region of interest" description="Disordered" evidence="4">
    <location>
        <begin position="544"/>
        <end position="606"/>
    </location>
</feature>
<gene>
    <name evidence="5" type="ORF">GL50803_0095661</name>
</gene>
<dbReference type="PROSITE" id="PS51221">
    <property type="entry name" value="TTL"/>
    <property type="match status" value="1"/>
</dbReference>
<keyword evidence="1 5" id="KW-0436">Ligase</keyword>
<reference evidence="5 6" key="1">
    <citation type="journal article" date="2007" name="Science">
        <title>Genomic minimalism in the early diverging intestinal parasite Giardia lamblia.</title>
        <authorList>
            <person name="Morrison H.G."/>
            <person name="McArthur A.G."/>
            <person name="Gillin F.D."/>
            <person name="Aley S.B."/>
            <person name="Adam R.D."/>
            <person name="Olsen G.J."/>
            <person name="Best A.A."/>
            <person name="Cande W.Z."/>
            <person name="Chen F."/>
            <person name="Cipriano M.J."/>
            <person name="Davids B.J."/>
            <person name="Dawson S.C."/>
            <person name="Elmendorf H.G."/>
            <person name="Hehl A.B."/>
            <person name="Holder M.E."/>
            <person name="Huse S.M."/>
            <person name="Kim U.U."/>
            <person name="Lasek-Nesselquist E."/>
            <person name="Manning G."/>
            <person name="Nigam A."/>
            <person name="Nixon J.E."/>
            <person name="Palm D."/>
            <person name="Passamaneck N.E."/>
            <person name="Prabhu A."/>
            <person name="Reich C.I."/>
            <person name="Reiner D.S."/>
            <person name="Samuelson J."/>
            <person name="Svard S.G."/>
            <person name="Sogin M.L."/>
        </authorList>
    </citation>
    <scope>NUCLEOTIDE SEQUENCE [LARGE SCALE GENOMIC DNA]</scope>
    <source>
        <strain evidence="5 6">WB C6</strain>
    </source>
</reference>
<evidence type="ECO:0000313" key="5">
    <source>
        <dbReference type="EMBL" id="KAE8304619.1"/>
    </source>
</evidence>
<evidence type="ECO:0000256" key="1">
    <source>
        <dbReference type="ARBA" id="ARBA00022598"/>
    </source>
</evidence>
<protein>
    <submittedName>
        <fullName evidence="5">Tubulin tyrosine ligase</fullName>
    </submittedName>
</protein>
<dbReference type="GO" id="GO:0070740">
    <property type="term" value="F:tubulin-glutamic acid ligase activity"/>
    <property type="evidence" value="ECO:0000318"/>
    <property type="project" value="GO_Central"/>
</dbReference>
<feature type="region of interest" description="Disordered" evidence="4">
    <location>
        <begin position="506"/>
        <end position="528"/>
    </location>
</feature>
<dbReference type="Proteomes" id="UP000001548">
    <property type="component" value="Unassembled WGS sequence"/>
</dbReference>
<dbReference type="GO" id="GO:0000226">
    <property type="term" value="P:microtubule cytoskeleton organization"/>
    <property type="evidence" value="ECO:0000318"/>
    <property type="project" value="GO_Central"/>
</dbReference>
<proteinExistence type="predicted"/>
<feature type="region of interest" description="Disordered" evidence="4">
    <location>
        <begin position="419"/>
        <end position="438"/>
    </location>
</feature>
<name>A8BXR8_GIAIC</name>
<dbReference type="Pfam" id="PF03133">
    <property type="entry name" value="TTL"/>
    <property type="match status" value="1"/>
</dbReference>
<feature type="region of interest" description="Disordered" evidence="4">
    <location>
        <begin position="1"/>
        <end position="34"/>
    </location>
</feature>
<dbReference type="EMBL" id="AACB03000001">
    <property type="protein sequence ID" value="KAE8304619.1"/>
    <property type="molecule type" value="Genomic_DNA"/>
</dbReference>
<dbReference type="InterPro" id="IPR004344">
    <property type="entry name" value="TTL/TTLL_fam"/>
</dbReference>
<feature type="compositionally biased region" description="Basic and acidic residues" evidence="4">
    <location>
        <begin position="554"/>
        <end position="566"/>
    </location>
</feature>
<keyword evidence="6" id="KW-1185">Reference proteome</keyword>
<dbReference type="KEGG" id="gla:GL50803_0095661"/>
<dbReference type="RefSeq" id="XP_001704277.1">
    <property type="nucleotide sequence ID" value="XM_001704225.1"/>
</dbReference>
<dbReference type="GeneID" id="5697146"/>
<dbReference type="SUPFAM" id="SSF56059">
    <property type="entry name" value="Glutathione synthetase ATP-binding domain-like"/>
    <property type="match status" value="1"/>
</dbReference>
<dbReference type="Gene3D" id="3.30.470.20">
    <property type="entry name" value="ATP-grasp fold, B domain"/>
    <property type="match status" value="1"/>
</dbReference>
<dbReference type="PANTHER" id="PTHR12241:SF147">
    <property type="entry name" value="TUBULIN POLYGLUTAMYLASE TTLL7"/>
    <property type="match status" value="1"/>
</dbReference>
<dbReference type="GO" id="GO:0015631">
    <property type="term" value="F:tubulin binding"/>
    <property type="evidence" value="ECO:0000318"/>
    <property type="project" value="GO_Central"/>
</dbReference>
<feature type="compositionally biased region" description="Polar residues" evidence="4">
    <location>
        <begin position="506"/>
        <end position="520"/>
    </location>
</feature>
<evidence type="ECO:0000256" key="2">
    <source>
        <dbReference type="ARBA" id="ARBA00022741"/>
    </source>
</evidence>
<dbReference type="OMA" id="ICERRGW"/>
<evidence type="ECO:0000256" key="3">
    <source>
        <dbReference type="ARBA" id="ARBA00022840"/>
    </source>
</evidence>
<organism evidence="5 6">
    <name type="scientific">Giardia intestinalis (strain ATCC 50803 / WB clone C6)</name>
    <name type="common">Giardia lamblia</name>
    <dbReference type="NCBI Taxonomy" id="184922"/>
    <lineage>
        <taxon>Eukaryota</taxon>
        <taxon>Metamonada</taxon>
        <taxon>Diplomonadida</taxon>
        <taxon>Hexamitidae</taxon>
        <taxon>Giardiinae</taxon>
        <taxon>Giardia</taxon>
    </lineage>
</organism>
<dbReference type="GO" id="GO:0036064">
    <property type="term" value="C:ciliary basal body"/>
    <property type="evidence" value="ECO:0000318"/>
    <property type="project" value="GO_Central"/>
</dbReference>
<feature type="compositionally biased region" description="Low complexity" evidence="4">
    <location>
        <begin position="576"/>
        <end position="592"/>
    </location>
</feature>
<dbReference type="GO" id="GO:0005524">
    <property type="term" value="F:ATP binding"/>
    <property type="evidence" value="ECO:0007669"/>
    <property type="project" value="UniProtKB-KW"/>
</dbReference>
<evidence type="ECO:0000313" key="6">
    <source>
        <dbReference type="Proteomes" id="UP000001548"/>
    </source>
</evidence>
<sequence length="772" mass="87257">MTDNFEDYGEFSTTSTDEQVEQTSPERETVERAAKPTKKRRIRVCLDYCKYSVIHEICERRGWRQVGESDDWNLLWSDRSVTAERVMRMKVYQRINHFPSMYEITRKDTLAKNLNKIRKLMPDEYDFYPMSFYLPADSAEMRQYISKAPKKSVYITKPVASCQGRGIRLFKNIDSIDTTEPQVVQEYVSKPYLIGGLKFDLRMYVLVVSVAPILRLLVYEDGMARFATEPYAEPTVKNMKKTYMHLTNYAINKRNENFIFNAEEDEDNVGSKWGLQAVWDKIVEDGGDLQKIREDINDIFVKTILAVLPTLQHTYMSCRPAEVKAEPDAGSMNQQYFGSNCYEVLGFDIMIDSLFKPWLIEVNHSPSFTCDTPLDMRIKETLIDAVLDVINVTNGDRKQFVRLERQKHMKRLYGKTMARPPQIQSKVPRPPQKKGAEEAQKKVSTFKTYEEHIQKCLKRLPFVQIYPLPKGCPDPYYSILQRIRNKGSVDLPDRLQNVLAKGAPSQTSLLQATGKRTASATPAAPAKVQPRQISNNIVPVADMHSSSSVPVLERQIRPESPLRRSPEPGLHAPPYSTASATTGTGVNANTGSIGAPTGLPNDAPESEPFDSLLKRALLEFEYGIASRSIIFKGIQAPVLLPQGPPRNDKIEKTRDAELLSKLRAMLKFGVREYAESIIQAGQKSTQVTLSKQQQPPPQPVKQDINPMLMANRSKSSGQFHSAGIRSVPGHPDIHTASVSRGNYYGVGTGRIIRAYDEAPLPSVMYKGLFAKK</sequence>
<comment type="caution">
    <text evidence="5">The sequence shown here is derived from an EMBL/GenBank/DDBJ whole genome shotgun (WGS) entry which is preliminary data.</text>
</comment>
<accession>A8BXR8</accession>